<name>A0A1M7KG62_9GAMM</name>
<gene>
    <name evidence="2" type="ORF">HCU01_33600</name>
    <name evidence="3" type="ORF">SAMN05660971_03494</name>
</gene>
<evidence type="ECO:0000313" key="3">
    <source>
        <dbReference type="EMBL" id="SHM64329.1"/>
    </source>
</evidence>
<dbReference type="OrthoDB" id="6174490at2"/>
<proteinExistence type="predicted"/>
<dbReference type="AlphaFoldDB" id="A0A1M7KG62"/>
<dbReference type="STRING" id="44933.SAMN05660971_03494"/>
<evidence type="ECO:0000313" key="2">
    <source>
        <dbReference type="EMBL" id="GEN25411.1"/>
    </source>
</evidence>
<reference evidence="3 4" key="1">
    <citation type="submission" date="2016-11" db="EMBL/GenBank/DDBJ databases">
        <authorList>
            <person name="Jaros S."/>
            <person name="Januszkiewicz K."/>
            <person name="Wedrychowicz H."/>
        </authorList>
    </citation>
    <scope>NUCLEOTIDE SEQUENCE [LARGE SCALE GENOMIC DNA]</scope>
    <source>
        <strain evidence="3 4">DSM 4740</strain>
    </source>
</reference>
<sequence>MNDNVLLMVFVAVFAGVWWFVSKRLAKMGKGAFLRHFLGGVLGLFSGLVALSLAFGLSGETSVTGQDDKGNQSVDSASSTHQDLSNHYEVISDQVNAPFKRTVEVVLHERVSEDQLEEIGRSIKAMDDEEVERTFIGYRLDSQPSDSAYWGTTHYNPTLNVVILGLTPDEYKALQDFDVAGEYQEIMGSWFIGRGFPHLLVAYKVDGESFIDEVYADLSTSSSSMVESRTDDGNIRLEKPNNEFGEYFVIDSQGNLQFWSKNGNYFTASPKADSEQASS</sequence>
<accession>A0A1M7KG62</accession>
<reference evidence="2 5" key="2">
    <citation type="submission" date="2019-07" db="EMBL/GenBank/DDBJ databases">
        <title>Whole genome shotgun sequence of Halomonas cupida NBRC 102219.</title>
        <authorList>
            <person name="Hosoyama A."/>
            <person name="Uohara A."/>
            <person name="Ohji S."/>
            <person name="Ichikawa N."/>
        </authorList>
    </citation>
    <scope>NUCLEOTIDE SEQUENCE [LARGE SCALE GENOMIC DNA]</scope>
    <source>
        <strain evidence="2 5">NBRC 102219</strain>
    </source>
</reference>
<dbReference type="Proteomes" id="UP000321726">
    <property type="component" value="Unassembled WGS sequence"/>
</dbReference>
<feature type="transmembrane region" description="Helical" evidence="1">
    <location>
        <begin position="33"/>
        <end position="57"/>
    </location>
</feature>
<dbReference type="Proteomes" id="UP000184123">
    <property type="component" value="Unassembled WGS sequence"/>
</dbReference>
<dbReference type="RefSeq" id="WP_073436494.1">
    <property type="nucleotide sequence ID" value="NZ_BJXU01000144.1"/>
</dbReference>
<feature type="transmembrane region" description="Helical" evidence="1">
    <location>
        <begin position="6"/>
        <end position="21"/>
    </location>
</feature>
<organism evidence="3 4">
    <name type="scientific">Halomonas cupida</name>
    <dbReference type="NCBI Taxonomy" id="44933"/>
    <lineage>
        <taxon>Bacteria</taxon>
        <taxon>Pseudomonadati</taxon>
        <taxon>Pseudomonadota</taxon>
        <taxon>Gammaproteobacteria</taxon>
        <taxon>Oceanospirillales</taxon>
        <taxon>Halomonadaceae</taxon>
        <taxon>Halomonas</taxon>
    </lineage>
</organism>
<keyword evidence="1" id="KW-1133">Transmembrane helix</keyword>
<keyword evidence="1" id="KW-0472">Membrane</keyword>
<evidence type="ECO:0000313" key="4">
    <source>
        <dbReference type="Proteomes" id="UP000184123"/>
    </source>
</evidence>
<keyword evidence="5" id="KW-1185">Reference proteome</keyword>
<keyword evidence="1" id="KW-0812">Transmembrane</keyword>
<protein>
    <submittedName>
        <fullName evidence="3">Uncharacterized protein</fullName>
    </submittedName>
</protein>
<dbReference type="EMBL" id="BJXU01000144">
    <property type="protein sequence ID" value="GEN25411.1"/>
    <property type="molecule type" value="Genomic_DNA"/>
</dbReference>
<evidence type="ECO:0000313" key="5">
    <source>
        <dbReference type="Proteomes" id="UP000321726"/>
    </source>
</evidence>
<evidence type="ECO:0000256" key="1">
    <source>
        <dbReference type="SAM" id="Phobius"/>
    </source>
</evidence>
<dbReference type="EMBL" id="FRCA01000010">
    <property type="protein sequence ID" value="SHM64329.1"/>
    <property type="molecule type" value="Genomic_DNA"/>
</dbReference>